<accession>A0ABR7J557</accession>
<gene>
    <name evidence="2" type="ORF">H8R23_04590</name>
</gene>
<dbReference type="EMBL" id="JACRUJ010000001">
    <property type="protein sequence ID" value="MBC5840675.1"/>
    <property type="molecule type" value="Genomic_DNA"/>
</dbReference>
<feature type="transmembrane region" description="Helical" evidence="1">
    <location>
        <begin position="72"/>
        <end position="92"/>
    </location>
</feature>
<organism evidence="2 3">
    <name type="scientific">Flavobacterium kayseriense</name>
    <dbReference type="NCBI Taxonomy" id="2764714"/>
    <lineage>
        <taxon>Bacteria</taxon>
        <taxon>Pseudomonadati</taxon>
        <taxon>Bacteroidota</taxon>
        <taxon>Flavobacteriia</taxon>
        <taxon>Flavobacteriales</taxon>
        <taxon>Flavobacteriaceae</taxon>
        <taxon>Flavobacterium</taxon>
    </lineage>
</organism>
<dbReference type="RefSeq" id="WP_187009236.1">
    <property type="nucleotide sequence ID" value="NZ_JACRUI010000001.1"/>
</dbReference>
<keyword evidence="1" id="KW-0812">Transmembrane</keyword>
<keyword evidence="1" id="KW-1133">Transmembrane helix</keyword>
<proteinExistence type="predicted"/>
<comment type="caution">
    <text evidence="2">The sequence shown here is derived from an EMBL/GenBank/DDBJ whole genome shotgun (WGS) entry which is preliminary data.</text>
</comment>
<keyword evidence="3" id="KW-1185">Reference proteome</keyword>
<protein>
    <submittedName>
        <fullName evidence="2">Uncharacterized protein</fullName>
    </submittedName>
</protein>
<evidence type="ECO:0000256" key="1">
    <source>
        <dbReference type="SAM" id="Phobius"/>
    </source>
</evidence>
<evidence type="ECO:0000313" key="2">
    <source>
        <dbReference type="EMBL" id="MBC5840675.1"/>
    </source>
</evidence>
<feature type="transmembrane region" description="Helical" evidence="1">
    <location>
        <begin position="156"/>
        <end position="180"/>
    </location>
</feature>
<reference evidence="2 3" key="1">
    <citation type="submission" date="2020-08" db="EMBL/GenBank/DDBJ databases">
        <title>Description of novel Flavobacterium F-380 isolate.</title>
        <authorList>
            <person name="Saticioglu I.B."/>
            <person name="Duman M."/>
            <person name="Altun S."/>
        </authorList>
    </citation>
    <scope>NUCLEOTIDE SEQUENCE [LARGE SCALE GENOMIC DNA]</scope>
    <source>
        <strain evidence="2 3">F-380</strain>
    </source>
</reference>
<feature type="transmembrane region" description="Helical" evidence="1">
    <location>
        <begin position="125"/>
        <end position="144"/>
    </location>
</feature>
<name>A0ABR7J557_9FLAO</name>
<dbReference type="Proteomes" id="UP000629963">
    <property type="component" value="Unassembled WGS sequence"/>
</dbReference>
<evidence type="ECO:0000313" key="3">
    <source>
        <dbReference type="Proteomes" id="UP000629963"/>
    </source>
</evidence>
<feature type="transmembrane region" description="Helical" evidence="1">
    <location>
        <begin position="45"/>
        <end position="66"/>
    </location>
</feature>
<keyword evidence="1" id="KW-0472">Membrane</keyword>
<sequence>MDFNDIQSAWDNDSNENVVLPSNLEKIQTANTPLDKIKKNLKNELVFQSLTVLLSGFAPVIHGFPVKWITPFYFVYSMFAAVSIYYLIRLFLFYKRLSKTTLNTKDSLYETYFDVRLNMELYKTFTFALTPFMVMFLLGFALYAKPALKIAELSNSVLITTLIIISSAILFVGLMTEWWVQHYYGKYANEIKKVIEELKEE</sequence>